<sequence>MVTAGSKQAKGFAIQISRLLATFPTLELGESSEFPASKILSKKTVLRFVSINDRDGAEEVTGAAKKKAVSKKRPVADIEAAVPKKKRTSKKKSISSISSLELVEVAEEAIPIQQVVEPLDVEEPRCSSADAVDLIIQQVLEETREADAPADIAQPAVTEEKHWFDLPDNDLVKQWEAERPVVTASDTEDEIATVAVAPADEVQQVQDFEAPISAEDVLSADEQMSLDDILLSIPVDIPLPSTCMEVTKIKMGQMIKIPGVTEKTWFLNSLPRIPVDDKGKEILVEKDPVKGNPAKEHYSLICADIDLLVSLRAQVIDEVATFFHSFSLKKLASINFEEMYKKEEQVLSWGETESPQEAIQRRSYILLKYRRVLISKFLDAWRSNFEPGQGSTAVDRKVIELLSASHISILEELTTTARAHGLIWKKPCCSNIFEGSPRDRGAVIARNNTNTRSSCWIRTMIMVDGVWTVEPCADNWLPSTDISEFLSSIALDRTILRSVQQSQDSFAVAPSVQLSLEQHQSSSSSDSSSSLHFDQTDIDATASSQPTISPDLSVVFADFQAALSDQMFAFQSEISSRMHKLEQSVCDSLRDQADIFKNLSQGARQEVRTLDDVHTIRFNEFRKNVLTQNATIFQGLADVRQVVDAVNAIVDIMAKRLSDIQKDAEASKEALSHQLLEFQSSAQENHNVIHAQLSELVDYIHRGSADKKGESGSRGLQKPANTQKEGSAVTPSFEQRVQMAQRRIVQTVLNADANRESQDAAERDRERRRKEARSLKRRRKD</sequence>
<feature type="region of interest" description="Disordered" evidence="1">
    <location>
        <begin position="704"/>
        <end position="735"/>
    </location>
</feature>
<evidence type="ECO:0000313" key="3">
    <source>
        <dbReference type="Proteomes" id="UP000250235"/>
    </source>
</evidence>
<protein>
    <submittedName>
        <fullName evidence="2">Uncharacterized protein</fullName>
    </submittedName>
</protein>
<proteinExistence type="predicted"/>
<dbReference type="AlphaFoldDB" id="A0A2Z7CS70"/>
<reference evidence="2 3" key="1">
    <citation type="journal article" date="2015" name="Proc. Natl. Acad. Sci. U.S.A.">
        <title>The resurrection genome of Boea hygrometrica: A blueprint for survival of dehydration.</title>
        <authorList>
            <person name="Xiao L."/>
            <person name="Yang G."/>
            <person name="Zhang L."/>
            <person name="Yang X."/>
            <person name="Zhao S."/>
            <person name="Ji Z."/>
            <person name="Zhou Q."/>
            <person name="Hu M."/>
            <person name="Wang Y."/>
            <person name="Chen M."/>
            <person name="Xu Y."/>
            <person name="Jin H."/>
            <person name="Xiao X."/>
            <person name="Hu G."/>
            <person name="Bao F."/>
            <person name="Hu Y."/>
            <person name="Wan P."/>
            <person name="Li L."/>
            <person name="Deng X."/>
            <person name="Kuang T."/>
            <person name="Xiang C."/>
            <person name="Zhu J.K."/>
            <person name="Oliver M.J."/>
            <person name="He Y."/>
        </authorList>
    </citation>
    <scope>NUCLEOTIDE SEQUENCE [LARGE SCALE GENOMIC DNA]</scope>
    <source>
        <strain evidence="3">cv. XS01</strain>
    </source>
</reference>
<feature type="compositionally biased region" description="Basic residues" evidence="1">
    <location>
        <begin position="766"/>
        <end position="781"/>
    </location>
</feature>
<evidence type="ECO:0000313" key="2">
    <source>
        <dbReference type="EMBL" id="KZV47676.1"/>
    </source>
</evidence>
<name>A0A2Z7CS70_9LAMI</name>
<feature type="region of interest" description="Disordered" evidence="1">
    <location>
        <begin position="748"/>
        <end position="781"/>
    </location>
</feature>
<dbReference type="EMBL" id="KQ995058">
    <property type="protein sequence ID" value="KZV47676.1"/>
    <property type="molecule type" value="Genomic_DNA"/>
</dbReference>
<organism evidence="2 3">
    <name type="scientific">Dorcoceras hygrometricum</name>
    <dbReference type="NCBI Taxonomy" id="472368"/>
    <lineage>
        <taxon>Eukaryota</taxon>
        <taxon>Viridiplantae</taxon>
        <taxon>Streptophyta</taxon>
        <taxon>Embryophyta</taxon>
        <taxon>Tracheophyta</taxon>
        <taxon>Spermatophyta</taxon>
        <taxon>Magnoliopsida</taxon>
        <taxon>eudicotyledons</taxon>
        <taxon>Gunneridae</taxon>
        <taxon>Pentapetalae</taxon>
        <taxon>asterids</taxon>
        <taxon>lamiids</taxon>
        <taxon>Lamiales</taxon>
        <taxon>Gesneriaceae</taxon>
        <taxon>Didymocarpoideae</taxon>
        <taxon>Trichosporeae</taxon>
        <taxon>Loxocarpinae</taxon>
        <taxon>Dorcoceras</taxon>
    </lineage>
</organism>
<evidence type="ECO:0000256" key="1">
    <source>
        <dbReference type="SAM" id="MobiDB-lite"/>
    </source>
</evidence>
<accession>A0A2Z7CS70</accession>
<keyword evidence="3" id="KW-1185">Reference proteome</keyword>
<feature type="compositionally biased region" description="Basic and acidic residues" evidence="1">
    <location>
        <begin position="753"/>
        <end position="765"/>
    </location>
</feature>
<dbReference type="Proteomes" id="UP000250235">
    <property type="component" value="Unassembled WGS sequence"/>
</dbReference>
<gene>
    <name evidence="2" type="ORF">F511_44575</name>
</gene>
<feature type="compositionally biased region" description="Polar residues" evidence="1">
    <location>
        <begin position="719"/>
        <end position="735"/>
    </location>
</feature>